<dbReference type="WBParaSite" id="nRc.2.0.1.t10393-RA">
    <property type="protein sequence ID" value="nRc.2.0.1.t10393-RA"/>
    <property type="gene ID" value="nRc.2.0.1.g10393"/>
</dbReference>
<dbReference type="AlphaFoldDB" id="A0A915I9F1"/>
<evidence type="ECO:0000313" key="3">
    <source>
        <dbReference type="WBParaSite" id="nRc.2.0.1.t10393-RA"/>
    </source>
</evidence>
<name>A0A915I9F1_ROMCU</name>
<proteinExistence type="predicted"/>
<organism evidence="2 3">
    <name type="scientific">Romanomermis culicivorax</name>
    <name type="common">Nematode worm</name>
    <dbReference type="NCBI Taxonomy" id="13658"/>
    <lineage>
        <taxon>Eukaryota</taxon>
        <taxon>Metazoa</taxon>
        <taxon>Ecdysozoa</taxon>
        <taxon>Nematoda</taxon>
        <taxon>Enoplea</taxon>
        <taxon>Dorylaimia</taxon>
        <taxon>Mermithida</taxon>
        <taxon>Mermithoidea</taxon>
        <taxon>Mermithidae</taxon>
        <taxon>Romanomermis</taxon>
    </lineage>
</organism>
<dbReference type="Proteomes" id="UP000887565">
    <property type="component" value="Unplaced"/>
</dbReference>
<feature type="chain" id="PRO_5036977678" evidence="1">
    <location>
        <begin position="22"/>
        <end position="68"/>
    </location>
</feature>
<sequence length="68" mass="7896">MFSSKLVPIVLLLISFSFTIGRSLNDDAKEEKFNVEGMVLCKDGRLFPDNKKIHLRQIIRMKEFLPLD</sequence>
<accession>A0A915I9F1</accession>
<protein>
    <submittedName>
        <fullName evidence="3">Uncharacterized protein</fullName>
    </submittedName>
</protein>
<feature type="signal peptide" evidence="1">
    <location>
        <begin position="1"/>
        <end position="21"/>
    </location>
</feature>
<keyword evidence="1" id="KW-0732">Signal</keyword>
<reference evidence="3" key="1">
    <citation type="submission" date="2022-11" db="UniProtKB">
        <authorList>
            <consortium name="WormBaseParasite"/>
        </authorList>
    </citation>
    <scope>IDENTIFICATION</scope>
</reference>
<evidence type="ECO:0000313" key="2">
    <source>
        <dbReference type="Proteomes" id="UP000887565"/>
    </source>
</evidence>
<evidence type="ECO:0000256" key="1">
    <source>
        <dbReference type="SAM" id="SignalP"/>
    </source>
</evidence>
<keyword evidence="2" id="KW-1185">Reference proteome</keyword>